<evidence type="ECO:0000313" key="2">
    <source>
        <dbReference type="EMBL" id="MBW48483.1"/>
    </source>
</evidence>
<feature type="chain" id="PRO_5014973347" evidence="1">
    <location>
        <begin position="17"/>
        <end position="179"/>
    </location>
</feature>
<feature type="signal peptide" evidence="1">
    <location>
        <begin position="1"/>
        <end position="16"/>
    </location>
</feature>
<accession>A0A2M4B5Z8</accession>
<evidence type="ECO:0000256" key="1">
    <source>
        <dbReference type="SAM" id="SignalP"/>
    </source>
</evidence>
<reference evidence="2" key="1">
    <citation type="submission" date="2018-01" db="EMBL/GenBank/DDBJ databases">
        <title>An insight into the sialome of Amazonian anophelines.</title>
        <authorList>
            <person name="Ribeiro J.M."/>
            <person name="Scarpassa V."/>
            <person name="Calvo E."/>
        </authorList>
    </citation>
    <scope>NUCLEOTIDE SEQUENCE</scope>
    <source>
        <tissue evidence="2">Salivary glands</tissue>
    </source>
</reference>
<dbReference type="EMBL" id="GGFK01015162">
    <property type="protein sequence ID" value="MBW48483.1"/>
    <property type="molecule type" value="Transcribed_RNA"/>
</dbReference>
<protein>
    <submittedName>
        <fullName evidence="2">Putative secreted protein</fullName>
    </submittedName>
</protein>
<proteinExistence type="predicted"/>
<sequence>MSAIITLTLGVSSSCACDCFTLPLPVPRFLSCDGSVYSIDWGKYFYRPQLRPGQVQVAQLVLIKFLDPWLAIVVERRRIDGTTTGRKRMPRTQTNRCVESIADPGSGYLALHYNHSACLSILSPFCAFSSLFQFRPSLLYSIELLVVSAFEQGARTSNHTFDRSVRRSMSAIHRSGGSR</sequence>
<dbReference type="AlphaFoldDB" id="A0A2M4B5Z8"/>
<organism evidence="2">
    <name type="scientific">Anopheles triannulatus</name>
    <dbReference type="NCBI Taxonomy" id="58253"/>
    <lineage>
        <taxon>Eukaryota</taxon>
        <taxon>Metazoa</taxon>
        <taxon>Ecdysozoa</taxon>
        <taxon>Arthropoda</taxon>
        <taxon>Hexapoda</taxon>
        <taxon>Insecta</taxon>
        <taxon>Pterygota</taxon>
        <taxon>Neoptera</taxon>
        <taxon>Endopterygota</taxon>
        <taxon>Diptera</taxon>
        <taxon>Nematocera</taxon>
        <taxon>Culicoidea</taxon>
        <taxon>Culicidae</taxon>
        <taxon>Anophelinae</taxon>
        <taxon>Anopheles</taxon>
    </lineage>
</organism>
<name>A0A2M4B5Z8_9DIPT</name>
<keyword evidence="1" id="KW-0732">Signal</keyword>